<dbReference type="AlphaFoldDB" id="A0AAE0N6D4"/>
<evidence type="ECO:0000259" key="1">
    <source>
        <dbReference type="Pfam" id="PF06985"/>
    </source>
</evidence>
<gene>
    <name evidence="2" type="ORF">B0T24DRAFT_530560</name>
</gene>
<reference evidence="2" key="1">
    <citation type="journal article" date="2023" name="Mol. Phylogenet. Evol.">
        <title>Genome-scale phylogeny and comparative genomics of the fungal order Sordariales.</title>
        <authorList>
            <person name="Hensen N."/>
            <person name="Bonometti L."/>
            <person name="Westerberg I."/>
            <person name="Brannstrom I.O."/>
            <person name="Guillou S."/>
            <person name="Cros-Aarteil S."/>
            <person name="Calhoun S."/>
            <person name="Haridas S."/>
            <person name="Kuo A."/>
            <person name="Mondo S."/>
            <person name="Pangilinan J."/>
            <person name="Riley R."/>
            <person name="LaButti K."/>
            <person name="Andreopoulos B."/>
            <person name="Lipzen A."/>
            <person name="Chen C."/>
            <person name="Yan M."/>
            <person name="Daum C."/>
            <person name="Ng V."/>
            <person name="Clum A."/>
            <person name="Steindorff A."/>
            <person name="Ohm R.A."/>
            <person name="Martin F."/>
            <person name="Silar P."/>
            <person name="Natvig D.O."/>
            <person name="Lalanne C."/>
            <person name="Gautier V."/>
            <person name="Ament-Velasquez S.L."/>
            <person name="Kruys A."/>
            <person name="Hutchinson M.I."/>
            <person name="Powell A.J."/>
            <person name="Barry K."/>
            <person name="Miller A.N."/>
            <person name="Grigoriev I.V."/>
            <person name="Debuchy R."/>
            <person name="Gladieux P."/>
            <person name="Hiltunen Thoren M."/>
            <person name="Johannesson H."/>
        </authorList>
    </citation>
    <scope>NUCLEOTIDE SEQUENCE</scope>
    <source>
        <strain evidence="2">CBS 958.72</strain>
    </source>
</reference>
<dbReference type="InterPro" id="IPR010730">
    <property type="entry name" value="HET"/>
</dbReference>
<comment type="caution">
    <text evidence="2">The sequence shown here is derived from an EMBL/GenBank/DDBJ whole genome shotgun (WGS) entry which is preliminary data.</text>
</comment>
<evidence type="ECO:0000313" key="3">
    <source>
        <dbReference type="Proteomes" id="UP001287356"/>
    </source>
</evidence>
<name>A0AAE0N6D4_9PEZI</name>
<feature type="non-terminal residue" evidence="2">
    <location>
        <position position="1"/>
    </location>
</feature>
<reference evidence="2" key="2">
    <citation type="submission" date="2023-06" db="EMBL/GenBank/DDBJ databases">
        <authorList>
            <consortium name="Lawrence Berkeley National Laboratory"/>
            <person name="Haridas S."/>
            <person name="Hensen N."/>
            <person name="Bonometti L."/>
            <person name="Westerberg I."/>
            <person name="Brannstrom I.O."/>
            <person name="Guillou S."/>
            <person name="Cros-Aarteil S."/>
            <person name="Calhoun S."/>
            <person name="Kuo A."/>
            <person name="Mondo S."/>
            <person name="Pangilinan J."/>
            <person name="Riley R."/>
            <person name="Labutti K."/>
            <person name="Andreopoulos B."/>
            <person name="Lipzen A."/>
            <person name="Chen C."/>
            <person name="Yanf M."/>
            <person name="Daum C."/>
            <person name="Ng V."/>
            <person name="Clum A."/>
            <person name="Steindorff A."/>
            <person name="Ohm R."/>
            <person name="Martin F."/>
            <person name="Silar P."/>
            <person name="Natvig D."/>
            <person name="Lalanne C."/>
            <person name="Gautier V."/>
            <person name="Ament-Velasquez S.L."/>
            <person name="Kruys A."/>
            <person name="Hutchinson M.I."/>
            <person name="Powell A.J."/>
            <person name="Barry K."/>
            <person name="Miller A.N."/>
            <person name="Grigoriev I.V."/>
            <person name="Debuchy R."/>
            <person name="Gladieux P."/>
            <person name="Thoren M.H."/>
            <person name="Johannesson H."/>
        </authorList>
    </citation>
    <scope>NUCLEOTIDE SEQUENCE</scope>
    <source>
        <strain evidence="2">CBS 958.72</strain>
    </source>
</reference>
<sequence length="540" mass="60627">DPAAKLISNRSVCTKVNSPQKFSQIKQWLAECHTTHETCNECLLGPDNQVFLETSDTTKEKLKKRSKRTLSYAALSYAWGTKQPHATTKARLGAYLEGIRISSLPRTIQDAITVTRKLSIDFLWVDSLCIIQDDPLEKARELGIMGTIYHNAYVVISAASAQTCEDGFLEDRSQPPEYIQVPFGGDGSVNLTRSRTTSGNGGPFGAAPLDDRAWAYQEFYLARRLLVFHVHEVMWSCAWTGGDGAGRLCRMDAINGLNDSCRTDQYPDMRDWGFIVASYSRRQMTYENDKLPAISSIAELFARNHQVPYLAGLWPIAMAQLLSWFTNRYYKKPKRPAKWRAPSWSFFSVDGPIDFLSIDGTKYISERQNLGWEIRGCDIKPVSLETPFGEVADAKLHLRGRLMSVSVGTKMEADAAFTLEATPGEPESTVAASATEWTICFDAIEPAPAARGASVASCYGHVSVTDRLWCFVMWGAQESVNHTRSWNPTFNYRERFWGLGLAQLPDGKYHRVGCIIAVGQKDERIIERLQRLPRQDFTLV</sequence>
<dbReference type="PANTHER" id="PTHR33112">
    <property type="entry name" value="DOMAIN PROTEIN, PUTATIVE-RELATED"/>
    <property type="match status" value="1"/>
</dbReference>
<dbReference type="Pfam" id="PF06985">
    <property type="entry name" value="HET"/>
    <property type="match status" value="1"/>
</dbReference>
<feature type="domain" description="Heterokaryon incompatibility" evidence="1">
    <location>
        <begin position="72"/>
        <end position="218"/>
    </location>
</feature>
<evidence type="ECO:0000313" key="2">
    <source>
        <dbReference type="EMBL" id="KAK3371099.1"/>
    </source>
</evidence>
<keyword evidence="3" id="KW-1185">Reference proteome</keyword>
<dbReference type="EMBL" id="JAULSN010000005">
    <property type="protein sequence ID" value="KAK3371099.1"/>
    <property type="molecule type" value="Genomic_DNA"/>
</dbReference>
<organism evidence="2 3">
    <name type="scientific">Lasiosphaeria ovina</name>
    <dbReference type="NCBI Taxonomy" id="92902"/>
    <lineage>
        <taxon>Eukaryota</taxon>
        <taxon>Fungi</taxon>
        <taxon>Dikarya</taxon>
        <taxon>Ascomycota</taxon>
        <taxon>Pezizomycotina</taxon>
        <taxon>Sordariomycetes</taxon>
        <taxon>Sordariomycetidae</taxon>
        <taxon>Sordariales</taxon>
        <taxon>Lasiosphaeriaceae</taxon>
        <taxon>Lasiosphaeria</taxon>
    </lineage>
</organism>
<dbReference type="Proteomes" id="UP001287356">
    <property type="component" value="Unassembled WGS sequence"/>
</dbReference>
<proteinExistence type="predicted"/>
<protein>
    <submittedName>
        <fullName evidence="2">Heterokaryon incompatibility protein-domain-containing protein</fullName>
    </submittedName>
</protein>
<dbReference type="PANTHER" id="PTHR33112:SF16">
    <property type="entry name" value="HETEROKARYON INCOMPATIBILITY DOMAIN-CONTAINING PROTEIN"/>
    <property type="match status" value="1"/>
</dbReference>
<accession>A0AAE0N6D4</accession>